<dbReference type="PANTHER" id="PTHR43420:SF51">
    <property type="entry name" value="PEPTIDYL-LYSINE N-ACETYLTRANSFERASE YIAC"/>
    <property type="match status" value="1"/>
</dbReference>
<dbReference type="EMBL" id="VTUU01000005">
    <property type="protein sequence ID" value="KAA1173104.1"/>
    <property type="molecule type" value="Genomic_DNA"/>
</dbReference>
<feature type="active site" description="Proton acceptor" evidence="5">
    <location>
        <position position="116"/>
    </location>
</feature>
<keyword evidence="2 5" id="KW-0963">Cytoplasm</keyword>
<dbReference type="CDD" id="cd04301">
    <property type="entry name" value="NAT_SF"/>
    <property type="match status" value="1"/>
</dbReference>
<dbReference type="InterPro" id="IPR000182">
    <property type="entry name" value="GNAT_dom"/>
</dbReference>
<evidence type="ECO:0000259" key="6">
    <source>
        <dbReference type="PROSITE" id="PS51186"/>
    </source>
</evidence>
<keyword evidence="8" id="KW-1185">Reference proteome</keyword>
<feature type="binding site" evidence="5">
    <location>
        <position position="121"/>
    </location>
    <ligand>
        <name>acetyl-CoA</name>
        <dbReference type="ChEBI" id="CHEBI:57288"/>
    </ligand>
</feature>
<evidence type="ECO:0000256" key="2">
    <source>
        <dbReference type="ARBA" id="ARBA00022490"/>
    </source>
</evidence>
<comment type="subcellular location">
    <subcellularLocation>
        <location evidence="5">Cytoplasm</location>
    </subcellularLocation>
</comment>
<dbReference type="GO" id="GO:0008999">
    <property type="term" value="F:protein-N-terminal-alanine acetyltransferase activity"/>
    <property type="evidence" value="ECO:0007669"/>
    <property type="project" value="UniProtKB-UniRule"/>
</dbReference>
<comment type="catalytic activity">
    <reaction evidence="5">
        <text>N-terminal L-alanyl-[ribosomal protein bS18] + acetyl-CoA = N-terminal N(alpha)-acetyl-L-alanyl-[ribosomal protein bS18] + CoA + H(+)</text>
        <dbReference type="Rhea" id="RHEA:43756"/>
        <dbReference type="Rhea" id="RHEA-COMP:10676"/>
        <dbReference type="Rhea" id="RHEA-COMP:10677"/>
        <dbReference type="ChEBI" id="CHEBI:15378"/>
        <dbReference type="ChEBI" id="CHEBI:57287"/>
        <dbReference type="ChEBI" id="CHEBI:57288"/>
        <dbReference type="ChEBI" id="CHEBI:64718"/>
        <dbReference type="ChEBI" id="CHEBI:83683"/>
        <dbReference type="EC" id="2.3.1.266"/>
    </reaction>
</comment>
<keyword evidence="3 5" id="KW-0808">Transferase</keyword>
<comment type="function">
    <text evidence="5">Acetylates the N-terminal alanine of ribosomal protein bS18.</text>
</comment>
<comment type="similarity">
    <text evidence="1 5">Belongs to the acetyltransferase family. RimI subfamily.</text>
</comment>
<dbReference type="NCBIfam" id="TIGR01575">
    <property type="entry name" value="rimI"/>
    <property type="match status" value="1"/>
</dbReference>
<dbReference type="Proteomes" id="UP000323161">
    <property type="component" value="Unassembled WGS sequence"/>
</dbReference>
<gene>
    <name evidence="5 7" type="primary">rimI</name>
    <name evidence="7" type="ORF">FWJ25_11430</name>
</gene>
<dbReference type="Pfam" id="PF00583">
    <property type="entry name" value="Acetyltransf_1"/>
    <property type="match status" value="1"/>
</dbReference>
<evidence type="ECO:0000256" key="4">
    <source>
        <dbReference type="ARBA" id="ARBA00023315"/>
    </source>
</evidence>
<dbReference type="PANTHER" id="PTHR43420">
    <property type="entry name" value="ACETYLTRANSFERASE"/>
    <property type="match status" value="1"/>
</dbReference>
<dbReference type="GO" id="GO:0005737">
    <property type="term" value="C:cytoplasm"/>
    <property type="evidence" value="ECO:0007669"/>
    <property type="project" value="UniProtKB-SubCell"/>
</dbReference>
<name>A0A5B0VFB9_9GAMM</name>
<dbReference type="RefSeq" id="WP_149600425.1">
    <property type="nucleotide sequence ID" value="NZ_VTUU01000005.1"/>
</dbReference>
<dbReference type="SUPFAM" id="SSF55729">
    <property type="entry name" value="Acyl-CoA N-acyltransferases (Nat)"/>
    <property type="match status" value="1"/>
</dbReference>
<reference evidence="7 8" key="1">
    <citation type="submission" date="2019-08" db="EMBL/GenBank/DDBJ databases">
        <title>Marinobacter ZYF650 sp. nov., a marine bacterium isolated from seawater of the Mariana trench.</title>
        <authorList>
            <person name="Ahmad W."/>
        </authorList>
    </citation>
    <scope>NUCLEOTIDE SEQUENCE [LARGE SCALE GENOMIC DNA]</scope>
    <source>
        <strain evidence="7 8">ZYF650</strain>
    </source>
</reference>
<evidence type="ECO:0000256" key="5">
    <source>
        <dbReference type="HAMAP-Rule" id="MF_02210"/>
    </source>
</evidence>
<dbReference type="Gene3D" id="3.40.630.30">
    <property type="match status" value="1"/>
</dbReference>
<dbReference type="HAMAP" id="MF_02210">
    <property type="entry name" value="RimI"/>
    <property type="match status" value="1"/>
</dbReference>
<keyword evidence="4 5" id="KW-0012">Acyltransferase</keyword>
<protein>
    <recommendedName>
        <fullName evidence="5">[Ribosomal protein bS18]-alanine N-acetyltransferase</fullName>
        <ecNumber evidence="5">2.3.1.266</ecNumber>
    </recommendedName>
</protein>
<accession>A0A5B0VFB9</accession>
<proteinExistence type="inferred from homology"/>
<evidence type="ECO:0000313" key="8">
    <source>
        <dbReference type="Proteomes" id="UP000323161"/>
    </source>
</evidence>
<evidence type="ECO:0000256" key="3">
    <source>
        <dbReference type="ARBA" id="ARBA00022679"/>
    </source>
</evidence>
<evidence type="ECO:0000256" key="1">
    <source>
        <dbReference type="ARBA" id="ARBA00005395"/>
    </source>
</evidence>
<dbReference type="InterPro" id="IPR050680">
    <property type="entry name" value="YpeA/RimI_acetyltransf"/>
</dbReference>
<dbReference type="PROSITE" id="PS51186">
    <property type="entry name" value="GNAT"/>
    <property type="match status" value="1"/>
</dbReference>
<dbReference type="EC" id="2.3.1.266" evidence="5"/>
<sequence length="161" mass="18015">MPACNDFVDVRAADLQIRALTPGDLSQVLDIEHQGYSFPWSEGVFKDCFRDNYRLWALDDGRRLVGYAIVAYMFDEAHLLNICVDPSVRRQGAGRFLLRYLLAEAARDGMIQVVLEVRASNDAAARLYLSEGFSQVGQRTDYYPSARGREAALVMTLGLGC</sequence>
<comment type="caution">
    <text evidence="5">Lacks conserved residue(s) required for the propagation of feature annotation.</text>
</comment>
<evidence type="ECO:0000313" key="7">
    <source>
        <dbReference type="EMBL" id="KAA1173104.1"/>
    </source>
</evidence>
<dbReference type="InterPro" id="IPR043690">
    <property type="entry name" value="RimI"/>
</dbReference>
<comment type="caution">
    <text evidence="7">The sequence shown here is derived from an EMBL/GenBank/DDBJ whole genome shotgun (WGS) entry which is preliminary data.</text>
</comment>
<feature type="domain" description="N-acetyltransferase" evidence="6">
    <location>
        <begin position="15"/>
        <end position="160"/>
    </location>
</feature>
<dbReference type="InterPro" id="IPR006464">
    <property type="entry name" value="AcTrfase_RimI/Ard1"/>
</dbReference>
<dbReference type="InterPro" id="IPR016181">
    <property type="entry name" value="Acyl_CoA_acyltransferase"/>
</dbReference>
<feature type="active site" description="Proton donor" evidence="5">
    <location>
        <position position="128"/>
    </location>
</feature>
<dbReference type="AlphaFoldDB" id="A0A5B0VFB9"/>
<organism evidence="7 8">
    <name type="scientific">Marinobacter salinexigens</name>
    <dbReference type="NCBI Taxonomy" id="2919747"/>
    <lineage>
        <taxon>Bacteria</taxon>
        <taxon>Pseudomonadati</taxon>
        <taxon>Pseudomonadota</taxon>
        <taxon>Gammaproteobacteria</taxon>
        <taxon>Pseudomonadales</taxon>
        <taxon>Marinobacteraceae</taxon>
        <taxon>Marinobacter</taxon>
    </lineage>
</organism>